<comment type="function">
    <text evidence="1">Phosphorylase b kinase catalyzes the phosphorylation of serine in certain substrates, including troponin I.</text>
</comment>
<dbReference type="InterPro" id="IPR008734">
    <property type="entry name" value="PHK_A/B_su"/>
</dbReference>
<reference evidence="2" key="2">
    <citation type="submission" date="2023-04" db="EMBL/GenBank/DDBJ databases">
        <authorList>
            <person name="Bu L."/>
            <person name="Lu L."/>
            <person name="Laidemitt M.R."/>
            <person name="Zhang S.M."/>
            <person name="Mutuku M."/>
            <person name="Mkoji G."/>
            <person name="Steinauer M."/>
            <person name="Loker E.S."/>
        </authorList>
    </citation>
    <scope>NUCLEOTIDE SEQUENCE</scope>
    <source>
        <strain evidence="2">KasaAsao</strain>
        <tissue evidence="2">Whole Snail</tissue>
    </source>
</reference>
<protein>
    <recommendedName>
        <fullName evidence="1">Phosphorylase b kinase regulatory subunit</fullName>
    </recommendedName>
</protein>
<sequence length="122" mass="14204">IKIPEHKHQSGKEKLRKHQKLCIQESCCNKEIKMNTCWMAGYETLNNQVKHQILQYQSPINVLFPSIGSDKNTNRIAHVPDSIYCIVAVWSLAQVYKKIDDDQGRIISWAKLMMDKIINEHL</sequence>
<dbReference type="PANTHER" id="PTHR10749:SF8">
    <property type="entry name" value="PHOSPHORYLASE B KINASE REGULATORY SUBUNIT BETA"/>
    <property type="match status" value="1"/>
</dbReference>
<dbReference type="GO" id="GO:0005964">
    <property type="term" value="C:phosphorylase kinase complex"/>
    <property type="evidence" value="ECO:0007669"/>
    <property type="project" value="TreeGrafter"/>
</dbReference>
<proteinExistence type="inferred from homology"/>
<keyword evidence="3" id="KW-1185">Reference proteome</keyword>
<comment type="pathway">
    <text evidence="1">Glycan biosynthesis; glycogen metabolism.</text>
</comment>
<dbReference type="GO" id="GO:0005886">
    <property type="term" value="C:plasma membrane"/>
    <property type="evidence" value="ECO:0007669"/>
    <property type="project" value="UniProtKB-SubCell"/>
</dbReference>
<keyword evidence="1" id="KW-0636">Prenylation</keyword>
<keyword evidence="1" id="KW-0112">Calmodulin-binding</keyword>
<dbReference type="GO" id="GO:0005977">
    <property type="term" value="P:glycogen metabolic process"/>
    <property type="evidence" value="ECO:0007669"/>
    <property type="project" value="UniProtKB-KW"/>
</dbReference>
<dbReference type="PANTHER" id="PTHR10749">
    <property type="entry name" value="PHOSPHORYLASE B KINASE REGULATORY SUBUNIT"/>
    <property type="match status" value="1"/>
</dbReference>
<organism evidence="2 3">
    <name type="scientific">Biomphalaria pfeifferi</name>
    <name type="common">Bloodfluke planorb</name>
    <name type="synonym">Freshwater snail</name>
    <dbReference type="NCBI Taxonomy" id="112525"/>
    <lineage>
        <taxon>Eukaryota</taxon>
        <taxon>Metazoa</taxon>
        <taxon>Spiralia</taxon>
        <taxon>Lophotrochozoa</taxon>
        <taxon>Mollusca</taxon>
        <taxon>Gastropoda</taxon>
        <taxon>Heterobranchia</taxon>
        <taxon>Euthyneura</taxon>
        <taxon>Panpulmonata</taxon>
        <taxon>Hygrophila</taxon>
        <taxon>Lymnaeoidea</taxon>
        <taxon>Planorbidae</taxon>
        <taxon>Biomphalaria</taxon>
    </lineage>
</organism>
<reference evidence="2" key="1">
    <citation type="journal article" date="2023" name="PLoS Negl. Trop. Dis.">
        <title>A genome sequence for Biomphalaria pfeifferi, the major vector snail for the human-infecting parasite Schistosoma mansoni.</title>
        <authorList>
            <person name="Bu L."/>
            <person name="Lu L."/>
            <person name="Laidemitt M.R."/>
            <person name="Zhang S.M."/>
            <person name="Mutuku M."/>
            <person name="Mkoji G."/>
            <person name="Steinauer M."/>
            <person name="Loker E.S."/>
        </authorList>
    </citation>
    <scope>NUCLEOTIDE SEQUENCE</scope>
    <source>
        <strain evidence="2">KasaAsao</strain>
    </source>
</reference>
<keyword evidence="1" id="KW-0119">Carbohydrate metabolism</keyword>
<keyword evidence="1" id="KW-0449">Lipoprotein</keyword>
<comment type="caution">
    <text evidence="2">The sequence shown here is derived from an EMBL/GenBank/DDBJ whole genome shotgun (WGS) entry which is preliminary data.</text>
</comment>
<keyword evidence="1" id="KW-1003">Cell membrane</keyword>
<dbReference type="Proteomes" id="UP001233172">
    <property type="component" value="Unassembled WGS sequence"/>
</dbReference>
<dbReference type="AlphaFoldDB" id="A0AAD8BGI5"/>
<dbReference type="EMBL" id="JASAOG010000079">
    <property type="protein sequence ID" value="KAK0054207.1"/>
    <property type="molecule type" value="Genomic_DNA"/>
</dbReference>
<dbReference type="GO" id="GO:0005516">
    <property type="term" value="F:calmodulin binding"/>
    <property type="evidence" value="ECO:0007669"/>
    <property type="project" value="UniProtKB-KW"/>
</dbReference>
<name>A0AAD8BGI5_BIOPF</name>
<comment type="subcellular location">
    <subcellularLocation>
        <location evidence="1">Cell membrane</location>
        <topology evidence="1">Lipid-anchor</topology>
        <orientation evidence="1">Cytoplasmic side</orientation>
    </subcellularLocation>
</comment>
<evidence type="ECO:0000313" key="3">
    <source>
        <dbReference type="Proteomes" id="UP001233172"/>
    </source>
</evidence>
<keyword evidence="1" id="KW-0321">Glycogen metabolism</keyword>
<evidence type="ECO:0000313" key="2">
    <source>
        <dbReference type="EMBL" id="KAK0054207.1"/>
    </source>
</evidence>
<gene>
    <name evidence="2" type="ORF">Bpfe_016271</name>
</gene>
<accession>A0AAD8BGI5</accession>
<feature type="non-terminal residue" evidence="2">
    <location>
        <position position="1"/>
    </location>
</feature>
<comment type="similarity">
    <text evidence="1">Belongs to the phosphorylase b kinase regulatory chain family.</text>
</comment>
<evidence type="ECO:0000256" key="1">
    <source>
        <dbReference type="RuleBase" id="RU364123"/>
    </source>
</evidence>
<keyword evidence="1" id="KW-0472">Membrane</keyword>